<protein>
    <recommendedName>
        <fullName evidence="4">Major facilitator superfamily (MFS) profile domain-containing protein</fullName>
    </recommendedName>
</protein>
<comment type="subcellular location">
    <subcellularLocation>
        <location evidence="1">Membrane</location>
        <topology evidence="1">Multi-pass membrane protein</topology>
    </subcellularLocation>
</comment>
<keyword evidence="2" id="KW-0472">Membrane</keyword>
<evidence type="ECO:0000256" key="1">
    <source>
        <dbReference type="ARBA" id="ARBA00004141"/>
    </source>
</evidence>
<keyword evidence="2" id="KW-0812">Transmembrane</keyword>
<dbReference type="InterPro" id="IPR036259">
    <property type="entry name" value="MFS_trans_sf"/>
</dbReference>
<dbReference type="SUPFAM" id="SSF103473">
    <property type="entry name" value="MFS general substrate transporter"/>
    <property type="match status" value="1"/>
</dbReference>
<sequence length="82" mass="8624">MGVGVCSMTSRIGSVLSPFLAFVGTYNKALPYIVMGLLTLAMGLLSLLLPETRGIALPEDLCHVQAITCCCYSGKPSTELEG</sequence>
<evidence type="ECO:0000256" key="2">
    <source>
        <dbReference type="SAM" id="Phobius"/>
    </source>
</evidence>
<evidence type="ECO:0000313" key="3">
    <source>
        <dbReference type="EMBL" id="JAH84069.1"/>
    </source>
</evidence>
<reference evidence="3" key="2">
    <citation type="journal article" date="2015" name="Fish Shellfish Immunol.">
        <title>Early steps in the European eel (Anguilla anguilla)-Vibrio vulnificus interaction in the gills: Role of the RtxA13 toxin.</title>
        <authorList>
            <person name="Callol A."/>
            <person name="Pajuelo D."/>
            <person name="Ebbesson L."/>
            <person name="Teles M."/>
            <person name="MacKenzie S."/>
            <person name="Amaro C."/>
        </authorList>
    </citation>
    <scope>NUCLEOTIDE SEQUENCE</scope>
</reference>
<dbReference type="AlphaFoldDB" id="A0A0E9W112"/>
<proteinExistence type="predicted"/>
<dbReference type="GO" id="GO:0016020">
    <property type="term" value="C:membrane"/>
    <property type="evidence" value="ECO:0007669"/>
    <property type="project" value="UniProtKB-SubCell"/>
</dbReference>
<dbReference type="EMBL" id="GBXM01024508">
    <property type="protein sequence ID" value="JAH84069.1"/>
    <property type="molecule type" value="Transcribed_RNA"/>
</dbReference>
<reference evidence="3" key="1">
    <citation type="submission" date="2014-11" db="EMBL/GenBank/DDBJ databases">
        <authorList>
            <person name="Amaro Gonzalez C."/>
        </authorList>
    </citation>
    <scope>NUCLEOTIDE SEQUENCE</scope>
</reference>
<organism evidence="3">
    <name type="scientific">Anguilla anguilla</name>
    <name type="common">European freshwater eel</name>
    <name type="synonym">Muraena anguilla</name>
    <dbReference type="NCBI Taxonomy" id="7936"/>
    <lineage>
        <taxon>Eukaryota</taxon>
        <taxon>Metazoa</taxon>
        <taxon>Chordata</taxon>
        <taxon>Craniata</taxon>
        <taxon>Vertebrata</taxon>
        <taxon>Euteleostomi</taxon>
        <taxon>Actinopterygii</taxon>
        <taxon>Neopterygii</taxon>
        <taxon>Teleostei</taxon>
        <taxon>Anguilliformes</taxon>
        <taxon>Anguillidae</taxon>
        <taxon>Anguilla</taxon>
    </lineage>
</organism>
<accession>A0A0E9W112</accession>
<keyword evidence="2" id="KW-1133">Transmembrane helix</keyword>
<name>A0A0E9W112_ANGAN</name>
<dbReference type="Gene3D" id="1.20.1250.20">
    <property type="entry name" value="MFS general substrate transporter like domains"/>
    <property type="match status" value="1"/>
</dbReference>
<evidence type="ECO:0008006" key="4">
    <source>
        <dbReference type="Google" id="ProtNLM"/>
    </source>
</evidence>
<feature type="transmembrane region" description="Helical" evidence="2">
    <location>
        <begin position="29"/>
        <end position="49"/>
    </location>
</feature>